<accession>A0A1I7UHY7</accession>
<reference evidence="5" key="1">
    <citation type="submission" date="2016-11" db="UniProtKB">
        <authorList>
            <consortium name="WormBaseParasite"/>
        </authorList>
    </citation>
    <scope>IDENTIFICATION</scope>
</reference>
<dbReference type="AlphaFoldDB" id="A0A1I7UHY7"/>
<evidence type="ECO:0000313" key="4">
    <source>
        <dbReference type="Proteomes" id="UP000095282"/>
    </source>
</evidence>
<sequence>METTYELCDIRFGNARSYGSDRENEEIMRLSKAVERLEQEKHQRNQQHLKFEEELEQVEKTYRKDIDDLQQMVKNLVNGNRYLSTTVPSLPVNNDSPVSSSTEDATGTKRNILSTERRDQTFTKRCGNIPMSSRELTKFDRKTYSTKLFISKFPNFPWRKDDEFTLWEPTVPRKIPGFVHVVPDNNVPRFTLGELREVIKLFYHKREEHSERSCNGTRRRTRTVQTRNEKEIMRLDDDDDSDRLAPTSDYAADEDDLPVYGPMPKEPDEKLHPWKYERKDSGVRKFFRFFKDFGATASPRRGLSANASPRLPAQNENGRNGENDTDEDEGDAVSDDLYFDCCDTSPIQTQKPSIIRWSSELELEIQDDNSPPLTPHNGSTDIALLIMVFHGDFSPENPADSKTTDTNTFGSTIETCVQRHYPQLRNRLHIVNVSCGCEMARVIKNGHVKRITDEEIQSLVLEIMGNNIRTAFISCPVDPDKTLGIKLPFFVMVVKNMNKYFSFEVQIIDDKKIKRRFQASNYQSATRVKPFICTMPMRMDEEWNQIQFNLSDFIHVNCRIRRVYFADRLYTEDELPAEFKLYLPIRGQISAQSPAFAMTSE</sequence>
<dbReference type="Proteomes" id="UP000095282">
    <property type="component" value="Unplaced"/>
</dbReference>
<feature type="compositionally biased region" description="Acidic residues" evidence="2">
    <location>
        <begin position="323"/>
        <end position="335"/>
    </location>
</feature>
<dbReference type="InterPro" id="IPR040441">
    <property type="entry name" value="CFA20/CFAP20DC"/>
</dbReference>
<feature type="domain" description="CFA20" evidence="3">
    <location>
        <begin position="440"/>
        <end position="582"/>
    </location>
</feature>
<feature type="region of interest" description="Disordered" evidence="2">
    <location>
        <begin position="210"/>
        <end position="273"/>
    </location>
</feature>
<dbReference type="WBParaSite" id="Csp11.Scaffold629.g9514.t2">
    <property type="protein sequence ID" value="Csp11.Scaffold629.g9514.t2"/>
    <property type="gene ID" value="Csp11.Scaffold629.g9514"/>
</dbReference>
<organism evidence="4 5">
    <name type="scientific">Caenorhabditis tropicalis</name>
    <dbReference type="NCBI Taxonomy" id="1561998"/>
    <lineage>
        <taxon>Eukaryota</taxon>
        <taxon>Metazoa</taxon>
        <taxon>Ecdysozoa</taxon>
        <taxon>Nematoda</taxon>
        <taxon>Chromadorea</taxon>
        <taxon>Rhabditida</taxon>
        <taxon>Rhabditina</taxon>
        <taxon>Rhabditomorpha</taxon>
        <taxon>Rhabditoidea</taxon>
        <taxon>Rhabditidae</taxon>
        <taxon>Peloderinae</taxon>
        <taxon>Caenorhabditis</taxon>
    </lineage>
</organism>
<keyword evidence="4" id="KW-1185">Reference proteome</keyword>
<name>A0A1I7UHY7_9PELO</name>
<dbReference type="Pfam" id="PF05018">
    <property type="entry name" value="CFA20_dom"/>
    <property type="match status" value="1"/>
</dbReference>
<evidence type="ECO:0000313" key="5">
    <source>
        <dbReference type="WBParaSite" id="Csp11.Scaffold629.g9514.t2"/>
    </source>
</evidence>
<dbReference type="InterPro" id="IPR007714">
    <property type="entry name" value="CFA20_dom"/>
</dbReference>
<protein>
    <submittedName>
        <fullName evidence="5">CASPASE_P20 domain-containing protein</fullName>
    </submittedName>
</protein>
<dbReference type="STRING" id="1561998.A0A1I7UHY7"/>
<evidence type="ECO:0000259" key="3">
    <source>
        <dbReference type="Pfam" id="PF05018"/>
    </source>
</evidence>
<feature type="coiled-coil region" evidence="1">
    <location>
        <begin position="20"/>
        <end position="72"/>
    </location>
</feature>
<feature type="region of interest" description="Disordered" evidence="2">
    <location>
        <begin position="298"/>
        <end position="335"/>
    </location>
</feature>
<evidence type="ECO:0000256" key="2">
    <source>
        <dbReference type="SAM" id="MobiDB-lite"/>
    </source>
</evidence>
<dbReference type="PANTHER" id="PTHR12458">
    <property type="entry name" value="ORF PROTEIN"/>
    <property type="match status" value="1"/>
</dbReference>
<evidence type="ECO:0000256" key="1">
    <source>
        <dbReference type="SAM" id="Coils"/>
    </source>
</evidence>
<keyword evidence="1" id="KW-0175">Coiled coil</keyword>
<proteinExistence type="predicted"/>
<feature type="region of interest" description="Disordered" evidence="2">
    <location>
        <begin position="87"/>
        <end position="108"/>
    </location>
</feature>